<keyword evidence="3" id="KW-1185">Reference proteome</keyword>
<feature type="chain" id="PRO_5039915459" evidence="1">
    <location>
        <begin position="24"/>
        <end position="762"/>
    </location>
</feature>
<dbReference type="EMBL" id="JABSTU010000005">
    <property type="protein sequence ID" value="KAH8030480.1"/>
    <property type="molecule type" value="Genomic_DNA"/>
</dbReference>
<comment type="caution">
    <text evidence="2">The sequence shown here is derived from an EMBL/GenBank/DDBJ whole genome shotgun (WGS) entry which is preliminary data.</text>
</comment>
<evidence type="ECO:0000313" key="2">
    <source>
        <dbReference type="EMBL" id="KAH8030480.1"/>
    </source>
</evidence>
<protein>
    <submittedName>
        <fullName evidence="2">Uncharacterized protein</fullName>
    </submittedName>
</protein>
<name>A0A9J6E8M8_RHIMP</name>
<proteinExistence type="predicted"/>
<keyword evidence="1" id="KW-0732">Signal</keyword>
<gene>
    <name evidence="2" type="ORF">HPB51_007293</name>
</gene>
<reference evidence="2" key="2">
    <citation type="submission" date="2021-09" db="EMBL/GenBank/DDBJ databases">
        <authorList>
            <person name="Jia N."/>
            <person name="Wang J."/>
            <person name="Shi W."/>
            <person name="Du L."/>
            <person name="Sun Y."/>
            <person name="Zhan W."/>
            <person name="Jiang J."/>
            <person name="Wang Q."/>
            <person name="Zhang B."/>
            <person name="Ji P."/>
            <person name="Sakyi L.B."/>
            <person name="Cui X."/>
            <person name="Yuan T."/>
            <person name="Jiang B."/>
            <person name="Yang W."/>
            <person name="Lam T.T.-Y."/>
            <person name="Chang Q."/>
            <person name="Ding S."/>
            <person name="Wang X."/>
            <person name="Zhu J."/>
            <person name="Ruan X."/>
            <person name="Zhao L."/>
            <person name="Wei J."/>
            <person name="Que T."/>
            <person name="Du C."/>
            <person name="Cheng J."/>
            <person name="Dai P."/>
            <person name="Han X."/>
            <person name="Huang E."/>
            <person name="Gao Y."/>
            <person name="Liu J."/>
            <person name="Shao H."/>
            <person name="Ye R."/>
            <person name="Li L."/>
            <person name="Wei W."/>
            <person name="Wang X."/>
            <person name="Wang C."/>
            <person name="Huo Q."/>
            <person name="Li W."/>
            <person name="Guo W."/>
            <person name="Chen H."/>
            <person name="Chen S."/>
            <person name="Zhou L."/>
            <person name="Zhou L."/>
            <person name="Ni X."/>
            <person name="Tian J."/>
            <person name="Zhou Y."/>
            <person name="Sheng Y."/>
            <person name="Liu T."/>
            <person name="Pan Y."/>
            <person name="Xia L."/>
            <person name="Li J."/>
            <person name="Zhao F."/>
            <person name="Cao W."/>
        </authorList>
    </citation>
    <scope>NUCLEOTIDE SEQUENCE</scope>
    <source>
        <strain evidence="2">Rmic-2018</strain>
        <tissue evidence="2">Larvae</tissue>
    </source>
</reference>
<organism evidence="2 3">
    <name type="scientific">Rhipicephalus microplus</name>
    <name type="common">Cattle tick</name>
    <name type="synonym">Boophilus microplus</name>
    <dbReference type="NCBI Taxonomy" id="6941"/>
    <lineage>
        <taxon>Eukaryota</taxon>
        <taxon>Metazoa</taxon>
        <taxon>Ecdysozoa</taxon>
        <taxon>Arthropoda</taxon>
        <taxon>Chelicerata</taxon>
        <taxon>Arachnida</taxon>
        <taxon>Acari</taxon>
        <taxon>Parasitiformes</taxon>
        <taxon>Ixodida</taxon>
        <taxon>Ixodoidea</taxon>
        <taxon>Ixodidae</taxon>
        <taxon>Rhipicephalinae</taxon>
        <taxon>Rhipicephalus</taxon>
        <taxon>Boophilus</taxon>
    </lineage>
</organism>
<evidence type="ECO:0000313" key="3">
    <source>
        <dbReference type="Proteomes" id="UP000821866"/>
    </source>
</evidence>
<dbReference type="Proteomes" id="UP000821866">
    <property type="component" value="Chromosome 3"/>
</dbReference>
<dbReference type="VEuPathDB" id="VectorBase:LOC119164920"/>
<accession>A0A9J6E8M8</accession>
<sequence length="762" mass="85535">METRLVIAAALLLAALILPTCKADCDAKPKKPVKRKIKLIPDQIYFESSAAPQNSERSKMIPNLLKNYKQGWKLTAEISDSSEKTTTYLTEYYDMSSKQGFLSFKQDGGDDINLFYMSRTRELFIYRNHECQVTDVQNPPEPVKSLIYEWRTWRENLTILGPSALFARAWTSQGKELIPLGRGCKRLARGLPLPPNFSNLDLEFHVEVAFSNPTVLGPTHFLSHLEVIRNVKNNLLSVTTEDWTAANNVASPLVIMEHIYDYANGHVYSYVDTNGLVGCKIEARDDVAPTVPFPDKNEVNLLQTILPTYDILKNASYLGIHEVRGMPVHIFELVTGPMSVGNANLGHAVLTYGFLTEDDYILDTAVDHRNLPVQVTMLAYGVNNKPYFYFYANIHDITTTVTDLNEKLSVKDCYDENDSEYTWVQLGFPVTDRPALMMANSANIKRAFLEELQNVTGLSPLRTPDVLIDFTDNMAYVTVLILGHPAISGDYAEIPKMKIMEPEWTEGAITRDNCLKACSSKDNKDCSAVSYCSSVCATTTKASVNSSGVLVNSGDCSTYVKTERSKRRNVVLTRDAISYLEDALRKSEFKIVVKHLNTVIVVGTLVAETIEYSTGGLRNMIGESNPDLRHLHQRNSFNAPEGLKEKLVVTALKTDKPYGGYVGSFELQDCADVCRDREDCFTFSSCLVGKQCVIATEARKPEFEETEFQADCTMYTKSYEMNSEELPDICYSSAATKYVGDEPRLGVRRRMHERERVHVQGV</sequence>
<evidence type="ECO:0000256" key="1">
    <source>
        <dbReference type="SAM" id="SignalP"/>
    </source>
</evidence>
<dbReference type="AlphaFoldDB" id="A0A9J6E8M8"/>
<feature type="signal peptide" evidence="1">
    <location>
        <begin position="1"/>
        <end position="23"/>
    </location>
</feature>
<reference evidence="2" key="1">
    <citation type="journal article" date="2020" name="Cell">
        <title>Large-Scale Comparative Analyses of Tick Genomes Elucidate Their Genetic Diversity and Vector Capacities.</title>
        <authorList>
            <consortium name="Tick Genome and Microbiome Consortium (TIGMIC)"/>
            <person name="Jia N."/>
            <person name="Wang J."/>
            <person name="Shi W."/>
            <person name="Du L."/>
            <person name="Sun Y."/>
            <person name="Zhan W."/>
            <person name="Jiang J.F."/>
            <person name="Wang Q."/>
            <person name="Zhang B."/>
            <person name="Ji P."/>
            <person name="Bell-Sakyi L."/>
            <person name="Cui X.M."/>
            <person name="Yuan T.T."/>
            <person name="Jiang B.G."/>
            <person name="Yang W.F."/>
            <person name="Lam T.T."/>
            <person name="Chang Q.C."/>
            <person name="Ding S.J."/>
            <person name="Wang X.J."/>
            <person name="Zhu J.G."/>
            <person name="Ruan X.D."/>
            <person name="Zhao L."/>
            <person name="Wei J.T."/>
            <person name="Ye R.Z."/>
            <person name="Que T.C."/>
            <person name="Du C.H."/>
            <person name="Zhou Y.H."/>
            <person name="Cheng J.X."/>
            <person name="Dai P.F."/>
            <person name="Guo W.B."/>
            <person name="Han X.H."/>
            <person name="Huang E.J."/>
            <person name="Li L.F."/>
            <person name="Wei W."/>
            <person name="Gao Y.C."/>
            <person name="Liu J.Z."/>
            <person name="Shao H.Z."/>
            <person name="Wang X."/>
            <person name="Wang C.C."/>
            <person name="Yang T.C."/>
            <person name="Huo Q.B."/>
            <person name="Li W."/>
            <person name="Chen H.Y."/>
            <person name="Chen S.E."/>
            <person name="Zhou L.G."/>
            <person name="Ni X.B."/>
            <person name="Tian J.H."/>
            <person name="Sheng Y."/>
            <person name="Liu T."/>
            <person name="Pan Y.S."/>
            <person name="Xia L.Y."/>
            <person name="Li J."/>
            <person name="Zhao F."/>
            <person name="Cao W.C."/>
        </authorList>
    </citation>
    <scope>NUCLEOTIDE SEQUENCE</scope>
    <source>
        <strain evidence="2">Rmic-2018</strain>
    </source>
</reference>